<dbReference type="AlphaFoldDB" id="A0A3A6Q084"/>
<name>A0A3A6Q084_9EURY</name>
<evidence type="ECO:0000313" key="3">
    <source>
        <dbReference type="Proteomes" id="UP000276588"/>
    </source>
</evidence>
<organism evidence="2 3">
    <name type="scientific">Halonotius aquaticus</name>
    <dbReference type="NCBI Taxonomy" id="2216978"/>
    <lineage>
        <taxon>Archaea</taxon>
        <taxon>Methanobacteriati</taxon>
        <taxon>Methanobacteriota</taxon>
        <taxon>Stenosarchaea group</taxon>
        <taxon>Halobacteria</taxon>
        <taxon>Halobacteriales</taxon>
        <taxon>Haloferacaceae</taxon>
        <taxon>Halonotius</taxon>
    </lineage>
</organism>
<proteinExistence type="predicted"/>
<protein>
    <recommendedName>
        <fullName evidence="4">Antitoxin</fullName>
    </recommendedName>
</protein>
<evidence type="ECO:0008006" key="4">
    <source>
        <dbReference type="Google" id="ProtNLM"/>
    </source>
</evidence>
<feature type="region of interest" description="Disordered" evidence="1">
    <location>
        <begin position="55"/>
        <end position="85"/>
    </location>
</feature>
<evidence type="ECO:0000313" key="2">
    <source>
        <dbReference type="EMBL" id="RJX42551.1"/>
    </source>
</evidence>
<dbReference type="EMBL" id="QKNY01000014">
    <property type="protein sequence ID" value="RJX42551.1"/>
    <property type="molecule type" value="Genomic_DNA"/>
</dbReference>
<comment type="caution">
    <text evidence="2">The sequence shown here is derived from an EMBL/GenBank/DDBJ whole genome shotgun (WGS) entry which is preliminary data.</text>
</comment>
<keyword evidence="3" id="KW-1185">Reference proteome</keyword>
<gene>
    <name evidence="2" type="ORF">DM826_09235</name>
</gene>
<accession>A0A3A6Q084</accession>
<dbReference type="Proteomes" id="UP000276588">
    <property type="component" value="Unassembled WGS sequence"/>
</dbReference>
<evidence type="ECO:0000256" key="1">
    <source>
        <dbReference type="SAM" id="MobiDB-lite"/>
    </source>
</evidence>
<sequence>MYNMGTKSIQVSEAFHSYVEAHKKEGETLGETLVRLTGGPRPEIVAGLVSEETAEAMEEATETRSQNQTTSREHVVEQFEATDDS</sequence>
<reference evidence="2 3" key="1">
    <citation type="submission" date="2018-06" db="EMBL/GenBank/DDBJ databases">
        <title>Halonotius sp. F13-13 a new haloarchaeeon isolated from a solar saltern from Isla Cristina, Huelva, Spain.</title>
        <authorList>
            <person name="Duran-Viseras A."/>
            <person name="Sanchez-Porro C."/>
            <person name="Ventosa A."/>
        </authorList>
    </citation>
    <scope>NUCLEOTIDE SEQUENCE [LARGE SCALE GENOMIC DNA]</scope>
    <source>
        <strain evidence="2 3">F13-13</strain>
    </source>
</reference>